<comment type="caution">
    <text evidence="1">The sequence shown here is derived from an EMBL/GenBank/DDBJ whole genome shotgun (WGS) entry which is preliminary data.</text>
</comment>
<protein>
    <submittedName>
        <fullName evidence="1">Uncharacterized protein</fullName>
    </submittedName>
</protein>
<dbReference type="EMBL" id="JAINUG010000385">
    <property type="protein sequence ID" value="KAJ8372820.1"/>
    <property type="molecule type" value="Genomic_DNA"/>
</dbReference>
<keyword evidence="2" id="KW-1185">Reference proteome</keyword>
<dbReference type="AlphaFoldDB" id="A0AAD7RAQ2"/>
<accession>A0AAD7RAQ2</accession>
<gene>
    <name evidence="1" type="ORF">AAFF_G00276750</name>
</gene>
<dbReference type="Proteomes" id="UP001221898">
    <property type="component" value="Unassembled WGS sequence"/>
</dbReference>
<reference evidence="1" key="1">
    <citation type="journal article" date="2023" name="Science">
        <title>Genome structures resolve the early diversification of teleost fishes.</title>
        <authorList>
            <person name="Parey E."/>
            <person name="Louis A."/>
            <person name="Montfort J."/>
            <person name="Bouchez O."/>
            <person name="Roques C."/>
            <person name="Iampietro C."/>
            <person name="Lluch J."/>
            <person name="Castinel A."/>
            <person name="Donnadieu C."/>
            <person name="Desvignes T."/>
            <person name="Floi Bucao C."/>
            <person name="Jouanno E."/>
            <person name="Wen M."/>
            <person name="Mejri S."/>
            <person name="Dirks R."/>
            <person name="Jansen H."/>
            <person name="Henkel C."/>
            <person name="Chen W.J."/>
            <person name="Zahm M."/>
            <person name="Cabau C."/>
            <person name="Klopp C."/>
            <person name="Thompson A.W."/>
            <person name="Robinson-Rechavi M."/>
            <person name="Braasch I."/>
            <person name="Lecointre G."/>
            <person name="Bobe J."/>
            <person name="Postlethwait J.H."/>
            <person name="Berthelot C."/>
            <person name="Roest Crollius H."/>
            <person name="Guiguen Y."/>
        </authorList>
    </citation>
    <scope>NUCLEOTIDE SEQUENCE</scope>
    <source>
        <strain evidence="1">NC1722</strain>
    </source>
</reference>
<evidence type="ECO:0000313" key="2">
    <source>
        <dbReference type="Proteomes" id="UP001221898"/>
    </source>
</evidence>
<sequence length="98" mass="10189">MPVHLTRRAGIAGVLVTVQTMSGAVRAGPGDLPGGVLSQNGRLLITGRRMQVLENRLVPSLSALLSTGTEIPPGCDVSPQRYPAELFSVGPDLGQTLT</sequence>
<proteinExistence type="predicted"/>
<organism evidence="1 2">
    <name type="scientific">Aldrovandia affinis</name>
    <dbReference type="NCBI Taxonomy" id="143900"/>
    <lineage>
        <taxon>Eukaryota</taxon>
        <taxon>Metazoa</taxon>
        <taxon>Chordata</taxon>
        <taxon>Craniata</taxon>
        <taxon>Vertebrata</taxon>
        <taxon>Euteleostomi</taxon>
        <taxon>Actinopterygii</taxon>
        <taxon>Neopterygii</taxon>
        <taxon>Teleostei</taxon>
        <taxon>Notacanthiformes</taxon>
        <taxon>Halosauridae</taxon>
        <taxon>Aldrovandia</taxon>
    </lineage>
</organism>
<evidence type="ECO:0000313" key="1">
    <source>
        <dbReference type="EMBL" id="KAJ8372820.1"/>
    </source>
</evidence>
<name>A0AAD7RAQ2_9TELE</name>